<keyword evidence="4" id="KW-1185">Reference proteome</keyword>
<evidence type="ECO:0000259" key="2">
    <source>
        <dbReference type="Pfam" id="PF11827"/>
    </source>
</evidence>
<dbReference type="AlphaFoldDB" id="A0A1G9A2N7"/>
<accession>A0A1G9A2N7</accession>
<protein>
    <recommendedName>
        <fullName evidence="2">DUF3347 domain-containing protein</fullName>
    </recommendedName>
</protein>
<gene>
    <name evidence="3" type="ORF">SAMN05421823_102162</name>
</gene>
<dbReference type="Proteomes" id="UP000198510">
    <property type="component" value="Unassembled WGS sequence"/>
</dbReference>
<evidence type="ECO:0000313" key="4">
    <source>
        <dbReference type="Proteomes" id="UP000198510"/>
    </source>
</evidence>
<feature type="signal peptide" evidence="1">
    <location>
        <begin position="1"/>
        <end position="17"/>
    </location>
</feature>
<dbReference type="Pfam" id="PF11827">
    <property type="entry name" value="DUF3347"/>
    <property type="match status" value="1"/>
</dbReference>
<proteinExistence type="predicted"/>
<dbReference type="PROSITE" id="PS51257">
    <property type="entry name" value="PROKAR_LIPOPROTEIN"/>
    <property type="match status" value="1"/>
</dbReference>
<feature type="chain" id="PRO_5011655504" description="DUF3347 domain-containing protein" evidence="1">
    <location>
        <begin position="18"/>
        <end position="218"/>
    </location>
</feature>
<organism evidence="3 4">
    <name type="scientific">Catalinimonas alkaloidigena</name>
    <dbReference type="NCBI Taxonomy" id="1075417"/>
    <lineage>
        <taxon>Bacteria</taxon>
        <taxon>Pseudomonadati</taxon>
        <taxon>Bacteroidota</taxon>
        <taxon>Cytophagia</taxon>
        <taxon>Cytophagales</taxon>
        <taxon>Catalimonadaceae</taxon>
        <taxon>Catalinimonas</taxon>
    </lineage>
</organism>
<name>A0A1G9A2N7_9BACT</name>
<evidence type="ECO:0000313" key="3">
    <source>
        <dbReference type="EMBL" id="SDK21521.1"/>
    </source>
</evidence>
<evidence type="ECO:0000256" key="1">
    <source>
        <dbReference type="SAM" id="SignalP"/>
    </source>
</evidence>
<dbReference type="EMBL" id="FNFO01000002">
    <property type="protein sequence ID" value="SDK21521.1"/>
    <property type="molecule type" value="Genomic_DNA"/>
</dbReference>
<dbReference type="RefSeq" id="WP_089679599.1">
    <property type="nucleotide sequence ID" value="NZ_FNFO01000002.1"/>
</dbReference>
<dbReference type="OrthoDB" id="5513217at2"/>
<keyword evidence="1" id="KW-0732">Signal</keyword>
<dbReference type="InterPro" id="IPR021782">
    <property type="entry name" value="DUF3347"/>
</dbReference>
<feature type="domain" description="DUF3347" evidence="2">
    <location>
        <begin position="79"/>
        <end position="170"/>
    </location>
</feature>
<sequence>MKTFLLTTLFCSAALLAGCTSNSTSSEQASAETDSVPAPPQDERLTYTEAINQQDEVGTAETPTFEQPNDRLQEQADAILTQYLKIKDALVSGQADGAKAAAQNLVSTLSQFDLANTTAEQRDYYTAVATKVREEAEGIEKAGGLAKQRNRLATLSPTVYQLVKAFHANEQTVYYQFCPMAENEKGAYWISQTEKIQNPYFGDEMLTCGETRESLVSN</sequence>
<dbReference type="STRING" id="1075417.SAMN05421823_102162"/>
<reference evidence="3 4" key="1">
    <citation type="submission" date="2016-10" db="EMBL/GenBank/DDBJ databases">
        <authorList>
            <person name="de Groot N.N."/>
        </authorList>
    </citation>
    <scope>NUCLEOTIDE SEQUENCE [LARGE SCALE GENOMIC DNA]</scope>
    <source>
        <strain evidence="3 4">DSM 25186</strain>
    </source>
</reference>